<evidence type="ECO:0000256" key="14">
    <source>
        <dbReference type="ARBA" id="ARBA00047951"/>
    </source>
</evidence>
<protein>
    <submittedName>
        <fullName evidence="18">Wall-associated receptor kinase-like 3</fullName>
    </submittedName>
</protein>
<dbReference type="AlphaFoldDB" id="A0A314UAL4"/>
<gene>
    <name evidence="18" type="ORF">Pyn_21298</name>
</gene>
<dbReference type="PROSITE" id="PS50011">
    <property type="entry name" value="PROTEIN_KINASE_DOM"/>
    <property type="match status" value="1"/>
</dbReference>
<dbReference type="SMART" id="SM00220">
    <property type="entry name" value="S_TKc"/>
    <property type="match status" value="1"/>
</dbReference>
<feature type="region of interest" description="Disordered" evidence="15">
    <location>
        <begin position="699"/>
        <end position="728"/>
    </location>
</feature>
<keyword evidence="9" id="KW-1133">Transmembrane helix</keyword>
<dbReference type="InterPro" id="IPR018097">
    <property type="entry name" value="EGF_Ca-bd_CS"/>
</dbReference>
<dbReference type="GO" id="GO:0005509">
    <property type="term" value="F:calcium ion binding"/>
    <property type="evidence" value="ECO:0007669"/>
    <property type="project" value="InterPro"/>
</dbReference>
<dbReference type="InterPro" id="IPR011009">
    <property type="entry name" value="Kinase-like_dom_sf"/>
</dbReference>
<feature type="chain" id="PRO_5016318607" evidence="16">
    <location>
        <begin position="21"/>
        <end position="744"/>
    </location>
</feature>
<keyword evidence="19" id="KW-1185">Reference proteome</keyword>
<evidence type="ECO:0000256" key="9">
    <source>
        <dbReference type="ARBA" id="ARBA00022989"/>
    </source>
</evidence>
<dbReference type="InterPro" id="IPR045274">
    <property type="entry name" value="WAK-like"/>
</dbReference>
<evidence type="ECO:0000256" key="10">
    <source>
        <dbReference type="ARBA" id="ARBA00023136"/>
    </source>
</evidence>
<keyword evidence="5 16" id="KW-0732">Signal</keyword>
<keyword evidence="2" id="KW-0723">Serine/threonine-protein kinase</keyword>
<comment type="catalytic activity">
    <reaction evidence="14">
        <text>L-threonyl-[protein] + ATP = O-phospho-L-threonyl-[protein] + ADP + H(+)</text>
        <dbReference type="Rhea" id="RHEA:46608"/>
        <dbReference type="Rhea" id="RHEA-COMP:11060"/>
        <dbReference type="Rhea" id="RHEA-COMP:11605"/>
        <dbReference type="ChEBI" id="CHEBI:15378"/>
        <dbReference type="ChEBI" id="CHEBI:30013"/>
        <dbReference type="ChEBI" id="CHEBI:30616"/>
        <dbReference type="ChEBI" id="CHEBI:61977"/>
        <dbReference type="ChEBI" id="CHEBI:456216"/>
    </reaction>
</comment>
<evidence type="ECO:0000256" key="6">
    <source>
        <dbReference type="ARBA" id="ARBA00022741"/>
    </source>
</evidence>
<dbReference type="Pfam" id="PF08488">
    <property type="entry name" value="WAK"/>
    <property type="match status" value="1"/>
</dbReference>
<dbReference type="InterPro" id="IPR013695">
    <property type="entry name" value="WAK"/>
</dbReference>
<evidence type="ECO:0000256" key="2">
    <source>
        <dbReference type="ARBA" id="ARBA00022527"/>
    </source>
</evidence>
<dbReference type="OrthoDB" id="1163179at2759"/>
<evidence type="ECO:0000256" key="11">
    <source>
        <dbReference type="ARBA" id="ARBA00023157"/>
    </source>
</evidence>
<proteinExistence type="predicted"/>
<evidence type="ECO:0000256" key="3">
    <source>
        <dbReference type="ARBA" id="ARBA00022679"/>
    </source>
</evidence>
<dbReference type="CDD" id="cd00054">
    <property type="entry name" value="EGF_CA"/>
    <property type="match status" value="1"/>
</dbReference>
<keyword evidence="4" id="KW-0812">Transmembrane</keyword>
<sequence>MNIISIILLLWRINLPTTSAASAPIAKPNCTTHCGDVAIPYPFGIGPNKDCYLDKWFQIDCRHTNSTTSANYSRQVPFLKSVNLELLNISLFKNDRQSVRVKNPITFFSCEGKETRQPQNLTGSPFIYSQTDNTFIAVSCGLSATLTSDHGTVRECGSICQNNTNSDFGNCHGIDCCEDILPKAELSSAFSIKIQSNSSTSDPKGDCKYAFLVEEDWLMFNSSNFRDVKHMDNVPVVLDWILNAHDYGERFRGKTDQSGNQSTPFCNSYDDRNTMICACQPGMEGNPYLLQPCQDIDECKGSNECGGDVCENFAGGYSCYSNINGLRCTQRHSAGGKTGTYKCHFFGRASEIIILGLDSGVALLLLLINAWWVHKFLKKRKTIARKKMFFKRNGGLLLEQQLSSGKVNVDKIKLFDSKELEKSTNNFSIDRILGQGGQGTVYKGMLADGRIVAIKKSEKVDKSKLSEFINEVVILSQIIHRNVVQIMGCCLETEVPLLVYEFIPNGTLSQFIQEQIEEFPLTWDMRLQIATEIAGALSYLHNGASFPIYHRDIKSANILLDEKYRAKIADFGISRSISIDQTHLTTRVHGTFGYLDPEYFQSSQFTEKSDVYSFGVVLVELLTGQKPISAVTGSEEEEYRSLATYFITSMQEDRVFNIVDAQVLKDGSETQIQVVANLARRCLNLNGRSRPAMREVTSELEAVQMSRKPSISDDQQNSEGDDFVEDDAVGHWDVESLSEVSASY</sequence>
<name>A0A314UAL4_PRUYE</name>
<dbReference type="GO" id="GO:0030247">
    <property type="term" value="F:polysaccharide binding"/>
    <property type="evidence" value="ECO:0007669"/>
    <property type="project" value="InterPro"/>
</dbReference>
<feature type="signal peptide" evidence="16">
    <location>
        <begin position="1"/>
        <end position="20"/>
    </location>
</feature>
<keyword evidence="11" id="KW-1015">Disulfide bond</keyword>
<feature type="domain" description="Protein kinase" evidence="17">
    <location>
        <begin position="427"/>
        <end position="703"/>
    </location>
</feature>
<dbReference type="GO" id="GO:0007166">
    <property type="term" value="P:cell surface receptor signaling pathway"/>
    <property type="evidence" value="ECO:0007669"/>
    <property type="project" value="InterPro"/>
</dbReference>
<evidence type="ECO:0000256" key="1">
    <source>
        <dbReference type="ARBA" id="ARBA00004479"/>
    </source>
</evidence>
<dbReference type="STRING" id="2094558.A0A314UAL4"/>
<dbReference type="PROSITE" id="PS01187">
    <property type="entry name" value="EGF_CA"/>
    <property type="match status" value="1"/>
</dbReference>
<evidence type="ECO:0000256" key="16">
    <source>
        <dbReference type="SAM" id="SignalP"/>
    </source>
</evidence>
<dbReference type="GO" id="GO:0005886">
    <property type="term" value="C:plasma membrane"/>
    <property type="evidence" value="ECO:0007669"/>
    <property type="project" value="TreeGrafter"/>
</dbReference>
<keyword evidence="3" id="KW-0808">Transferase</keyword>
<evidence type="ECO:0000256" key="4">
    <source>
        <dbReference type="ARBA" id="ARBA00022692"/>
    </source>
</evidence>
<accession>A0A314UAL4</accession>
<keyword evidence="18" id="KW-0675">Receptor</keyword>
<organism evidence="18 19">
    <name type="scientific">Prunus yedoensis var. nudiflora</name>
    <dbReference type="NCBI Taxonomy" id="2094558"/>
    <lineage>
        <taxon>Eukaryota</taxon>
        <taxon>Viridiplantae</taxon>
        <taxon>Streptophyta</taxon>
        <taxon>Embryophyta</taxon>
        <taxon>Tracheophyta</taxon>
        <taxon>Spermatophyta</taxon>
        <taxon>Magnoliopsida</taxon>
        <taxon>eudicotyledons</taxon>
        <taxon>Gunneridae</taxon>
        <taxon>Pentapetalae</taxon>
        <taxon>rosids</taxon>
        <taxon>fabids</taxon>
        <taxon>Rosales</taxon>
        <taxon>Rosaceae</taxon>
        <taxon>Amygdaloideae</taxon>
        <taxon>Amygdaleae</taxon>
        <taxon>Prunus</taxon>
    </lineage>
</organism>
<dbReference type="Gene3D" id="2.10.25.10">
    <property type="entry name" value="Laminin"/>
    <property type="match status" value="1"/>
</dbReference>
<comment type="subcellular location">
    <subcellularLocation>
        <location evidence="1">Membrane</location>
        <topology evidence="1">Single-pass type I membrane protein</topology>
    </subcellularLocation>
</comment>
<dbReference type="Proteomes" id="UP000250321">
    <property type="component" value="Unassembled WGS sequence"/>
</dbReference>
<evidence type="ECO:0000313" key="19">
    <source>
        <dbReference type="Proteomes" id="UP000250321"/>
    </source>
</evidence>
<comment type="caution">
    <text evidence="18">The sequence shown here is derived from an EMBL/GenBank/DDBJ whole genome shotgun (WGS) entry which is preliminary data.</text>
</comment>
<dbReference type="SUPFAM" id="SSF56112">
    <property type="entry name" value="Protein kinase-like (PK-like)"/>
    <property type="match status" value="1"/>
</dbReference>
<dbReference type="InterPro" id="IPR008271">
    <property type="entry name" value="Ser/Thr_kinase_AS"/>
</dbReference>
<dbReference type="GO" id="GO:0005524">
    <property type="term" value="F:ATP binding"/>
    <property type="evidence" value="ECO:0007669"/>
    <property type="project" value="UniProtKB-KW"/>
</dbReference>
<keyword evidence="7 18" id="KW-0418">Kinase</keyword>
<dbReference type="EMBL" id="PJQY01003810">
    <property type="protein sequence ID" value="PQM34477.1"/>
    <property type="molecule type" value="Genomic_DNA"/>
</dbReference>
<comment type="catalytic activity">
    <reaction evidence="13">
        <text>L-seryl-[protein] + ATP = O-phospho-L-seryl-[protein] + ADP + H(+)</text>
        <dbReference type="Rhea" id="RHEA:17989"/>
        <dbReference type="Rhea" id="RHEA-COMP:9863"/>
        <dbReference type="Rhea" id="RHEA-COMP:11604"/>
        <dbReference type="ChEBI" id="CHEBI:15378"/>
        <dbReference type="ChEBI" id="CHEBI:29999"/>
        <dbReference type="ChEBI" id="CHEBI:30616"/>
        <dbReference type="ChEBI" id="CHEBI:83421"/>
        <dbReference type="ChEBI" id="CHEBI:456216"/>
    </reaction>
</comment>
<evidence type="ECO:0000259" key="17">
    <source>
        <dbReference type="PROSITE" id="PS50011"/>
    </source>
</evidence>
<dbReference type="InterPro" id="IPR000719">
    <property type="entry name" value="Prot_kinase_dom"/>
</dbReference>
<evidence type="ECO:0000256" key="5">
    <source>
        <dbReference type="ARBA" id="ARBA00022729"/>
    </source>
</evidence>
<dbReference type="InterPro" id="IPR025287">
    <property type="entry name" value="WAK_GUB"/>
</dbReference>
<dbReference type="GO" id="GO:0004674">
    <property type="term" value="F:protein serine/threonine kinase activity"/>
    <property type="evidence" value="ECO:0007669"/>
    <property type="project" value="UniProtKB-KW"/>
</dbReference>
<evidence type="ECO:0000256" key="13">
    <source>
        <dbReference type="ARBA" id="ARBA00047558"/>
    </source>
</evidence>
<dbReference type="PANTHER" id="PTHR27005:SF280">
    <property type="entry name" value="WALL-ASSOCIATED RECEPTOR KINASE-LIKE 8"/>
    <property type="match status" value="1"/>
</dbReference>
<feature type="compositionally biased region" description="Polar residues" evidence="15">
    <location>
        <begin position="707"/>
        <end position="718"/>
    </location>
</feature>
<evidence type="ECO:0000256" key="15">
    <source>
        <dbReference type="SAM" id="MobiDB-lite"/>
    </source>
</evidence>
<keyword evidence="12" id="KW-0325">Glycoprotein</keyword>
<dbReference type="Gene3D" id="1.10.510.10">
    <property type="entry name" value="Transferase(Phosphotransferase) domain 1"/>
    <property type="match status" value="1"/>
</dbReference>
<dbReference type="Pfam" id="PF07714">
    <property type="entry name" value="PK_Tyr_Ser-Thr"/>
    <property type="match status" value="1"/>
</dbReference>
<reference evidence="18 19" key="1">
    <citation type="submission" date="2018-02" db="EMBL/GenBank/DDBJ databases">
        <title>Draft genome of wild Prunus yedoensis var. nudiflora.</title>
        <authorList>
            <person name="Baek S."/>
            <person name="Kim J.-H."/>
            <person name="Choi K."/>
            <person name="Kim G.-B."/>
            <person name="Cho A."/>
            <person name="Jang H."/>
            <person name="Shin C.-H."/>
            <person name="Yu H.-J."/>
            <person name="Mun J.-H."/>
        </authorList>
    </citation>
    <scope>NUCLEOTIDE SEQUENCE [LARGE SCALE GENOMIC DNA]</scope>
    <source>
        <strain evidence="19">cv. Jeju island</strain>
        <tissue evidence="18">Leaf</tissue>
    </source>
</reference>
<keyword evidence="6" id="KW-0547">Nucleotide-binding</keyword>
<dbReference type="InterPro" id="IPR001245">
    <property type="entry name" value="Ser-Thr/Tyr_kinase_cat_dom"/>
</dbReference>
<keyword evidence="10" id="KW-0472">Membrane</keyword>
<dbReference type="FunFam" id="1.10.510.10:FF:000084">
    <property type="entry name" value="Wall-associated receptor kinase 2"/>
    <property type="match status" value="1"/>
</dbReference>
<keyword evidence="8" id="KW-0067">ATP-binding</keyword>
<dbReference type="PANTHER" id="PTHR27005">
    <property type="entry name" value="WALL-ASSOCIATED RECEPTOR KINASE-LIKE 21"/>
    <property type="match status" value="1"/>
</dbReference>
<evidence type="ECO:0000256" key="8">
    <source>
        <dbReference type="ARBA" id="ARBA00022840"/>
    </source>
</evidence>
<dbReference type="FunFam" id="3.30.200.20:FF:000043">
    <property type="entry name" value="Wall-associated receptor kinase 2"/>
    <property type="match status" value="1"/>
</dbReference>
<dbReference type="PROSITE" id="PS00108">
    <property type="entry name" value="PROTEIN_KINASE_ST"/>
    <property type="match status" value="1"/>
</dbReference>
<evidence type="ECO:0000256" key="12">
    <source>
        <dbReference type="ARBA" id="ARBA00023180"/>
    </source>
</evidence>
<dbReference type="Gene3D" id="3.30.200.20">
    <property type="entry name" value="Phosphorylase Kinase, domain 1"/>
    <property type="match status" value="1"/>
</dbReference>
<evidence type="ECO:0000313" key="18">
    <source>
        <dbReference type="EMBL" id="PQM34477.1"/>
    </source>
</evidence>
<evidence type="ECO:0000256" key="7">
    <source>
        <dbReference type="ARBA" id="ARBA00022777"/>
    </source>
</evidence>
<dbReference type="CDD" id="cd14066">
    <property type="entry name" value="STKc_IRAK"/>
    <property type="match status" value="1"/>
</dbReference>
<dbReference type="Pfam" id="PF13947">
    <property type="entry name" value="GUB_WAK_bind"/>
    <property type="match status" value="1"/>
</dbReference>